<evidence type="ECO:0000256" key="2">
    <source>
        <dbReference type="SAM" id="MobiDB-lite"/>
    </source>
</evidence>
<dbReference type="OrthoDB" id="3364132at2759"/>
<accession>A0A165E322</accession>
<keyword evidence="4" id="KW-1185">Reference proteome</keyword>
<organism evidence="3 4">
    <name type="scientific">Calocera cornea HHB12733</name>
    <dbReference type="NCBI Taxonomy" id="1353952"/>
    <lineage>
        <taxon>Eukaryota</taxon>
        <taxon>Fungi</taxon>
        <taxon>Dikarya</taxon>
        <taxon>Basidiomycota</taxon>
        <taxon>Agaricomycotina</taxon>
        <taxon>Dacrymycetes</taxon>
        <taxon>Dacrymycetales</taxon>
        <taxon>Dacrymycetaceae</taxon>
        <taxon>Calocera</taxon>
    </lineage>
</organism>
<dbReference type="EMBL" id="KV424024">
    <property type="protein sequence ID" value="KZT54003.1"/>
    <property type="molecule type" value="Genomic_DNA"/>
</dbReference>
<sequence>MAVEGEYSKDSRFAFANVVVQEPTDGNMERYQGTIIVRLWPGNYRAWKAKSPLDFNTVPIVLGPENATVQARTAQDLLLVSEREKLVRDHCVSFKTVQERSVFATSNPMDESPVSNSGTTELTEPEIHKYGHDDNDEDAAEGRLDKAQFTVNSLGLDYTFIFHYNSFGQLQASGVIPSSEELYDMNAELKKEVGNLKEELKMASKEQKKSRADLHVLKEKVKKLQGELATGKAGREGLQAEVARMTAELDRGKAAQEGLRAEVARLRAERVVVKSEPDGNEKPTKKQKRS</sequence>
<feature type="coiled-coil region" evidence="1">
    <location>
        <begin position="179"/>
        <end position="269"/>
    </location>
</feature>
<keyword evidence="1" id="KW-0175">Coiled coil</keyword>
<dbReference type="InParanoid" id="A0A165E322"/>
<dbReference type="AlphaFoldDB" id="A0A165E322"/>
<evidence type="ECO:0000313" key="3">
    <source>
        <dbReference type="EMBL" id="KZT54003.1"/>
    </source>
</evidence>
<protein>
    <submittedName>
        <fullName evidence="3">Uncharacterized protein</fullName>
    </submittedName>
</protein>
<gene>
    <name evidence="3" type="ORF">CALCODRAFT_500447</name>
</gene>
<evidence type="ECO:0000256" key="1">
    <source>
        <dbReference type="SAM" id="Coils"/>
    </source>
</evidence>
<feature type="compositionally biased region" description="Basic and acidic residues" evidence="2">
    <location>
        <begin position="271"/>
        <end position="284"/>
    </location>
</feature>
<feature type="region of interest" description="Disordered" evidence="2">
    <location>
        <begin position="271"/>
        <end position="290"/>
    </location>
</feature>
<proteinExistence type="predicted"/>
<dbReference type="Gene3D" id="1.20.5.1700">
    <property type="match status" value="1"/>
</dbReference>
<name>A0A165E322_9BASI</name>
<evidence type="ECO:0000313" key="4">
    <source>
        <dbReference type="Proteomes" id="UP000076842"/>
    </source>
</evidence>
<reference evidence="3 4" key="1">
    <citation type="journal article" date="2016" name="Mol. Biol. Evol.">
        <title>Comparative Genomics of Early-Diverging Mushroom-Forming Fungi Provides Insights into the Origins of Lignocellulose Decay Capabilities.</title>
        <authorList>
            <person name="Nagy L.G."/>
            <person name="Riley R."/>
            <person name="Tritt A."/>
            <person name="Adam C."/>
            <person name="Daum C."/>
            <person name="Floudas D."/>
            <person name="Sun H."/>
            <person name="Yadav J.S."/>
            <person name="Pangilinan J."/>
            <person name="Larsson K.H."/>
            <person name="Matsuura K."/>
            <person name="Barry K."/>
            <person name="Labutti K."/>
            <person name="Kuo R."/>
            <person name="Ohm R.A."/>
            <person name="Bhattacharya S.S."/>
            <person name="Shirouzu T."/>
            <person name="Yoshinaga Y."/>
            <person name="Martin F.M."/>
            <person name="Grigoriev I.V."/>
            <person name="Hibbett D.S."/>
        </authorList>
    </citation>
    <scope>NUCLEOTIDE SEQUENCE [LARGE SCALE GENOMIC DNA]</scope>
    <source>
        <strain evidence="3 4">HHB12733</strain>
    </source>
</reference>
<dbReference type="Proteomes" id="UP000076842">
    <property type="component" value="Unassembled WGS sequence"/>
</dbReference>